<reference evidence="4" key="2">
    <citation type="submission" date="2015-06" db="UniProtKB">
        <authorList>
            <consortium name="EnsemblMetazoa"/>
        </authorList>
    </citation>
    <scope>IDENTIFICATION</scope>
</reference>
<feature type="domain" description="RRM" evidence="3">
    <location>
        <begin position="15"/>
        <end position="85"/>
    </location>
</feature>
<protein>
    <recommendedName>
        <fullName evidence="3">RRM domain-containing protein</fullName>
    </recommendedName>
</protein>
<dbReference type="SUPFAM" id="SSF54928">
    <property type="entry name" value="RNA-binding domain, RBD"/>
    <property type="match status" value="1"/>
</dbReference>
<dbReference type="Proteomes" id="UP000015104">
    <property type="component" value="Unassembled WGS sequence"/>
</dbReference>
<reference evidence="5" key="1">
    <citation type="submission" date="2011-08" db="EMBL/GenBank/DDBJ databases">
        <authorList>
            <person name="Rombauts S."/>
        </authorList>
    </citation>
    <scope>NUCLEOTIDE SEQUENCE</scope>
    <source>
        <strain evidence="5">London</strain>
    </source>
</reference>
<dbReference type="InterPro" id="IPR012677">
    <property type="entry name" value="Nucleotide-bd_a/b_plait_sf"/>
</dbReference>
<dbReference type="EMBL" id="CAEY01000394">
    <property type="status" value="NOT_ANNOTATED_CDS"/>
    <property type="molecule type" value="Genomic_DNA"/>
</dbReference>
<dbReference type="Gene3D" id="3.30.70.330">
    <property type="match status" value="1"/>
</dbReference>
<proteinExistence type="predicted"/>
<evidence type="ECO:0000256" key="1">
    <source>
        <dbReference type="ARBA" id="ARBA00022737"/>
    </source>
</evidence>
<name>T1KRI8_TETUR</name>
<evidence type="ECO:0000313" key="5">
    <source>
        <dbReference type="Proteomes" id="UP000015104"/>
    </source>
</evidence>
<dbReference type="InterPro" id="IPR021790">
    <property type="entry name" value="PTBP1-like_RRM2"/>
</dbReference>
<dbReference type="AlphaFoldDB" id="T1KRI8"/>
<sequence>MDKSGGYRDDRENHVLLITVINPAFPITCEIIHKVCDPIGKVLRVVIFKKNGVQAMVEFDTIESAKKVKSELHGCDIYTGCCTLRIEYAKPTRLNVYKNDSESFDFTKPNMAR</sequence>
<dbReference type="InterPro" id="IPR035979">
    <property type="entry name" value="RBD_domain_sf"/>
</dbReference>
<evidence type="ECO:0000256" key="2">
    <source>
        <dbReference type="ARBA" id="ARBA00022884"/>
    </source>
</evidence>
<dbReference type="EnsemblMetazoa" id="tetur18g03684.1">
    <property type="protein sequence ID" value="tetur18g03684.1"/>
    <property type="gene ID" value="tetur18g03684"/>
</dbReference>
<dbReference type="CDD" id="cd12694">
    <property type="entry name" value="RRM2_hnRNPL_like"/>
    <property type="match status" value="1"/>
</dbReference>
<dbReference type="SMART" id="SM00360">
    <property type="entry name" value="RRM"/>
    <property type="match status" value="1"/>
</dbReference>
<dbReference type="HOGENOM" id="CLU_2136630_0_0_1"/>
<evidence type="ECO:0000259" key="3">
    <source>
        <dbReference type="SMART" id="SM00360"/>
    </source>
</evidence>
<dbReference type="PANTHER" id="PTHR15592">
    <property type="entry name" value="MATRIN 3/NUCLEAR PROTEIN 220-RELATED"/>
    <property type="match status" value="1"/>
</dbReference>
<dbReference type="FunFam" id="3.30.70.330:FF:000072">
    <property type="entry name" value="heterogeneous nuclear ribonucleoprotein L isoform X1"/>
    <property type="match status" value="1"/>
</dbReference>
<dbReference type="eggNOG" id="KOG1456">
    <property type="taxonomic scope" value="Eukaryota"/>
</dbReference>
<evidence type="ECO:0000313" key="4">
    <source>
        <dbReference type="EnsemblMetazoa" id="tetur18g03684.1"/>
    </source>
</evidence>
<keyword evidence="2" id="KW-0694">RNA-binding</keyword>
<dbReference type="InterPro" id="IPR000504">
    <property type="entry name" value="RRM_dom"/>
</dbReference>
<dbReference type="Pfam" id="PF11835">
    <property type="entry name" value="RRM_8"/>
    <property type="match status" value="1"/>
</dbReference>
<organism evidence="4 5">
    <name type="scientific">Tetranychus urticae</name>
    <name type="common">Two-spotted spider mite</name>
    <dbReference type="NCBI Taxonomy" id="32264"/>
    <lineage>
        <taxon>Eukaryota</taxon>
        <taxon>Metazoa</taxon>
        <taxon>Ecdysozoa</taxon>
        <taxon>Arthropoda</taxon>
        <taxon>Chelicerata</taxon>
        <taxon>Arachnida</taxon>
        <taxon>Acari</taxon>
        <taxon>Acariformes</taxon>
        <taxon>Trombidiformes</taxon>
        <taxon>Prostigmata</taxon>
        <taxon>Eleutherengona</taxon>
        <taxon>Raphignathae</taxon>
        <taxon>Tetranychoidea</taxon>
        <taxon>Tetranychidae</taxon>
        <taxon>Tetranychus</taxon>
    </lineage>
</organism>
<keyword evidence="5" id="KW-1185">Reference proteome</keyword>
<keyword evidence="1" id="KW-0677">Repeat</keyword>
<accession>T1KRI8</accession>
<dbReference type="STRING" id="32264.T1KRI8"/>
<dbReference type="GO" id="GO:0003723">
    <property type="term" value="F:RNA binding"/>
    <property type="evidence" value="ECO:0007669"/>
    <property type="project" value="UniProtKB-KW"/>
</dbReference>